<organism evidence="1 2">
    <name type="scientific">Candidatus Sulfobium mesophilum</name>
    <dbReference type="NCBI Taxonomy" id="2016548"/>
    <lineage>
        <taxon>Bacteria</taxon>
        <taxon>Pseudomonadati</taxon>
        <taxon>Nitrospirota</taxon>
        <taxon>Nitrospiria</taxon>
        <taxon>Nitrospirales</taxon>
        <taxon>Nitrospiraceae</taxon>
        <taxon>Candidatus Sulfobium</taxon>
    </lineage>
</organism>
<dbReference type="Proteomes" id="UP000245125">
    <property type="component" value="Unassembled WGS sequence"/>
</dbReference>
<evidence type="ECO:0000313" key="2">
    <source>
        <dbReference type="Proteomes" id="UP000245125"/>
    </source>
</evidence>
<protein>
    <submittedName>
        <fullName evidence="1">Uncharacterized protein</fullName>
    </submittedName>
</protein>
<name>A0A2U3QF79_9BACT</name>
<dbReference type="EMBL" id="OUUY01000060">
    <property type="protein sequence ID" value="SPQ00044.1"/>
    <property type="molecule type" value="Genomic_DNA"/>
</dbReference>
<proteinExistence type="predicted"/>
<sequence>MPETEQQKPEARMTTAPMPFDKYLHTNIVNEETVGAKNYFLEMYEKHRKRKHPNLRTDQCSRFDY</sequence>
<dbReference type="AlphaFoldDB" id="A0A2U3QF79"/>
<accession>A0A2U3QF79</accession>
<gene>
    <name evidence="1" type="ORF">NBG4_160009</name>
</gene>
<reference evidence="2" key="1">
    <citation type="submission" date="2018-03" db="EMBL/GenBank/DDBJ databases">
        <authorList>
            <person name="Zecchin S."/>
        </authorList>
    </citation>
    <scope>NUCLEOTIDE SEQUENCE [LARGE SCALE GENOMIC DNA]</scope>
</reference>
<keyword evidence="2" id="KW-1185">Reference proteome</keyword>
<evidence type="ECO:0000313" key="1">
    <source>
        <dbReference type="EMBL" id="SPQ00044.1"/>
    </source>
</evidence>